<organism evidence="3 4">
    <name type="scientific">Trichoderma parareesei</name>
    <name type="common">Filamentous fungus</name>
    <dbReference type="NCBI Taxonomy" id="858221"/>
    <lineage>
        <taxon>Eukaryota</taxon>
        <taxon>Fungi</taxon>
        <taxon>Dikarya</taxon>
        <taxon>Ascomycota</taxon>
        <taxon>Pezizomycotina</taxon>
        <taxon>Sordariomycetes</taxon>
        <taxon>Hypocreomycetidae</taxon>
        <taxon>Hypocreales</taxon>
        <taxon>Hypocreaceae</taxon>
        <taxon>Trichoderma</taxon>
    </lineage>
</organism>
<accession>A0A2H2Z7E5</accession>
<gene>
    <name evidence="3" type="ORF">A9Z42_0015510</name>
</gene>
<comment type="caution">
    <text evidence="3">The sequence shown here is derived from an EMBL/GenBank/DDBJ whole genome shotgun (WGS) entry which is preliminary data.</text>
</comment>
<reference evidence="3 4" key="1">
    <citation type="journal article" date="2015" name="Genome Announc.">
        <title>Genome sequence and annotation of Trichoderma parareesei, the ancestor of the cellulase producer Trichoderma reesei.</title>
        <authorList>
            <person name="Yang D."/>
            <person name="Pomraning K."/>
            <person name="Kopchinskiy A."/>
            <person name="Karimi Aghcheh R."/>
            <person name="Atanasova L."/>
            <person name="Chenthamara K."/>
            <person name="Baker S.E."/>
            <person name="Zhang R."/>
            <person name="Shen Q."/>
            <person name="Freitag M."/>
            <person name="Kubicek C.P."/>
            <person name="Druzhinina I.S."/>
        </authorList>
    </citation>
    <scope>NUCLEOTIDE SEQUENCE [LARGE SCALE GENOMIC DNA]</scope>
    <source>
        <strain evidence="3 4">CBS 125925</strain>
    </source>
</reference>
<dbReference type="AlphaFoldDB" id="A0A2H2Z7E5"/>
<feature type="compositionally biased region" description="Basic and acidic residues" evidence="1">
    <location>
        <begin position="205"/>
        <end position="227"/>
    </location>
</feature>
<evidence type="ECO:0000313" key="4">
    <source>
        <dbReference type="Proteomes" id="UP000219286"/>
    </source>
</evidence>
<evidence type="ECO:0000256" key="1">
    <source>
        <dbReference type="SAM" id="MobiDB-lite"/>
    </source>
</evidence>
<feature type="compositionally biased region" description="Basic residues" evidence="1">
    <location>
        <begin position="707"/>
        <end position="719"/>
    </location>
</feature>
<sequence length="727" mass="84193">MNAFAGEEPIITVPAAFMDFFSTNEPTPQTSQSQAAAYKALIADGGRPSHPLGLLERTISLPARYRDILAFWQTRPDEWQVFHKQLSRWQEFRAHQRASRTLDQFSHYVLDLRERLGRHGFELPNGYRTTPHGLYLDIKKQSKVATWIEYLNYEFSRSDEYENWLETRRPDYDAALAQLAQVLKPSEQLWTPTGDICHPSSVEVTRQEEERQRAKDKGKDAERRMEDSNPLDQTQTPQQMDEEATLRSKAINDRDLIISELRRKIHAYRFAMDRSQRHGLLLRWAMDQIPLIEEEVRQMERREAAFRARSSHQRHKQQAETFPQFQKLPPEIRQRIWEEMLPKSPSVHFFDVLNCESQDYVAPSWSSDEFRVCATRKRDSGYLSVYSLLATCRESRSIVERYYIRRRRGVRCPLSGAAINFSDRPPDFRTFDWIPSNDLLVMCFPPIPVSRLPTQNAFTLAPGPNQAARRLGVMIPKELMFRAYIDPIDDTETDDGAAELALLPEFINYLHGPILGPQTDAVTRGIWKLYLMVEGWSTNHIQMQLTAKINSKKPVADWADDIVYWRSPSAKGGGRMLSWRTISKPLPVPELPLGAFINIVQHDPAFFDTHFNLDSQRMINQPSPEFGGARQLYWLGSCRPALGTLHPDDIVHKRSAQKLHDFMQILDAQCRVQEWHHNFGGVEALGWLEPASKRSLSAAEVREMRRTTKMGRRPQASRRVMRDRGDV</sequence>
<dbReference type="Pfam" id="PF20150">
    <property type="entry name" value="2EXR"/>
    <property type="match status" value="1"/>
</dbReference>
<feature type="region of interest" description="Disordered" evidence="1">
    <location>
        <begin position="705"/>
        <end position="727"/>
    </location>
</feature>
<evidence type="ECO:0000259" key="2">
    <source>
        <dbReference type="Pfam" id="PF20150"/>
    </source>
</evidence>
<dbReference type="Proteomes" id="UP000219286">
    <property type="component" value="Unassembled WGS sequence"/>
</dbReference>
<dbReference type="InterPro" id="IPR045518">
    <property type="entry name" value="2EXR"/>
</dbReference>
<keyword evidence="4" id="KW-1185">Reference proteome</keyword>
<name>A0A2H2Z7E5_TRIPA</name>
<evidence type="ECO:0000313" key="3">
    <source>
        <dbReference type="EMBL" id="OTA01232.1"/>
    </source>
</evidence>
<dbReference type="EMBL" id="LFMI01000185">
    <property type="protein sequence ID" value="OTA01232.1"/>
    <property type="molecule type" value="Genomic_DNA"/>
</dbReference>
<feature type="region of interest" description="Disordered" evidence="1">
    <location>
        <begin position="192"/>
        <end position="245"/>
    </location>
</feature>
<feature type="compositionally biased region" description="Polar residues" evidence="1">
    <location>
        <begin position="230"/>
        <end position="239"/>
    </location>
</feature>
<protein>
    <recommendedName>
        <fullName evidence="2">2EXR domain-containing protein</fullName>
    </recommendedName>
</protein>
<proteinExistence type="predicted"/>
<dbReference type="OrthoDB" id="5419928at2759"/>
<feature type="domain" description="2EXR" evidence="2">
    <location>
        <begin position="322"/>
        <end position="403"/>
    </location>
</feature>